<keyword evidence="2" id="KW-1185">Reference proteome</keyword>
<proteinExistence type="predicted"/>
<evidence type="ECO:0000313" key="1">
    <source>
        <dbReference type="EMBL" id="AWN07697.1"/>
    </source>
</evidence>
<dbReference type="RefSeq" id="YP_009801964.1">
    <property type="nucleotide sequence ID" value="NC_047977.1"/>
</dbReference>
<dbReference type="GeneID" id="54992493"/>
<sequence>MAAPQPSSASELCLHGWALGEEQHICKRYEHGAGTHLCMCGSQLLWVPAVPRESTEEGPLRSASAEG</sequence>
<dbReference type="KEGG" id="vg:54992493"/>
<accession>A0A2U8UUE3</accession>
<reference evidence="2" key="1">
    <citation type="submission" date="2018-04" db="EMBL/GenBank/DDBJ databases">
        <authorList>
            <person name="Go L.Y."/>
            <person name="Mitchell J.A."/>
        </authorList>
    </citation>
    <scope>NUCLEOTIDE SEQUENCE [LARGE SCALE GENOMIC DNA]</scope>
</reference>
<protein>
    <submittedName>
        <fullName evidence="1">Uncharacterized protein</fullName>
    </submittedName>
</protein>
<dbReference type="Proteomes" id="UP000247284">
    <property type="component" value="Segment"/>
</dbReference>
<name>A0A2U8UUE3_9CAUD</name>
<dbReference type="EMBL" id="MH183162">
    <property type="protein sequence ID" value="AWN07697.1"/>
    <property type="molecule type" value="Genomic_DNA"/>
</dbReference>
<gene>
    <name evidence="1" type="primary">26</name>
    <name evidence="1" type="ORF">PBI_HENDRIX_26</name>
</gene>
<organism evidence="1 2">
    <name type="scientific">Microbacterium phage Hendrix</name>
    <dbReference type="NCBI Taxonomy" id="2182341"/>
    <lineage>
        <taxon>Viruses</taxon>
        <taxon>Duplodnaviria</taxon>
        <taxon>Heunggongvirae</taxon>
        <taxon>Uroviricota</taxon>
        <taxon>Caudoviricetes</taxon>
        <taxon>Rogerhendrixvirus</taxon>
        <taxon>Rogerhendrixvirus hendrix</taxon>
    </lineage>
</organism>
<evidence type="ECO:0000313" key="2">
    <source>
        <dbReference type="Proteomes" id="UP000247284"/>
    </source>
</evidence>